<reference evidence="1 2" key="1">
    <citation type="submission" date="2019-02" db="EMBL/GenBank/DDBJ databases">
        <title>Deep-cultivation of Planctomycetes and their phenomic and genomic characterization uncovers novel biology.</title>
        <authorList>
            <person name="Wiegand S."/>
            <person name="Jogler M."/>
            <person name="Boedeker C."/>
            <person name="Pinto D."/>
            <person name="Vollmers J."/>
            <person name="Rivas-Marin E."/>
            <person name="Kohn T."/>
            <person name="Peeters S.H."/>
            <person name="Heuer A."/>
            <person name="Rast P."/>
            <person name="Oberbeckmann S."/>
            <person name="Bunk B."/>
            <person name="Jeske O."/>
            <person name="Meyerdierks A."/>
            <person name="Storesund J.E."/>
            <person name="Kallscheuer N."/>
            <person name="Luecker S."/>
            <person name="Lage O.M."/>
            <person name="Pohl T."/>
            <person name="Merkel B.J."/>
            <person name="Hornburger P."/>
            <person name="Mueller R.-W."/>
            <person name="Bruemmer F."/>
            <person name="Labrenz M."/>
            <person name="Spormann A.M."/>
            <person name="Op Den Camp H."/>
            <person name="Overmann J."/>
            <person name="Amann R."/>
            <person name="Jetten M.S.M."/>
            <person name="Mascher T."/>
            <person name="Medema M.H."/>
            <person name="Devos D.P."/>
            <person name="Kaster A.-K."/>
            <person name="Ovreas L."/>
            <person name="Rohde M."/>
            <person name="Galperin M.Y."/>
            <person name="Jogler C."/>
        </authorList>
    </citation>
    <scope>NUCLEOTIDE SEQUENCE [LARGE SCALE GENOMIC DNA]</scope>
    <source>
        <strain evidence="1 2">CA85</strain>
    </source>
</reference>
<dbReference type="SUPFAM" id="SSF48452">
    <property type="entry name" value="TPR-like"/>
    <property type="match status" value="1"/>
</dbReference>
<proteinExistence type="predicted"/>
<evidence type="ECO:0008006" key="3">
    <source>
        <dbReference type="Google" id="ProtNLM"/>
    </source>
</evidence>
<dbReference type="EMBL" id="SJPK01000002">
    <property type="protein sequence ID" value="TWT74027.1"/>
    <property type="molecule type" value="Genomic_DNA"/>
</dbReference>
<protein>
    <recommendedName>
        <fullName evidence="3">Tetratricopeptide repeat protein</fullName>
    </recommendedName>
</protein>
<dbReference type="Pfam" id="PF13174">
    <property type="entry name" value="TPR_6"/>
    <property type="match status" value="1"/>
</dbReference>
<keyword evidence="2" id="KW-1185">Reference proteome</keyword>
<dbReference type="Proteomes" id="UP000318053">
    <property type="component" value="Unassembled WGS sequence"/>
</dbReference>
<evidence type="ECO:0000313" key="1">
    <source>
        <dbReference type="EMBL" id="TWT74027.1"/>
    </source>
</evidence>
<dbReference type="Gene3D" id="1.25.40.10">
    <property type="entry name" value="Tetratricopeptide repeat domain"/>
    <property type="match status" value="2"/>
</dbReference>
<evidence type="ECO:0000313" key="2">
    <source>
        <dbReference type="Proteomes" id="UP000318053"/>
    </source>
</evidence>
<accession>A0A5C5YE47</accession>
<sequence precursor="true">MARTDQSSHDHLTSRWHWRLASAEHRVRTWGGLVKSRGGVEQDRQAPGTPRHFRRVRIGAVALCILLAVPAAVSRAESPDTTATNLIAAVDSEDLGAAVAAVAEIDLRDQQSLRTLAAVVRIARRCEQEQRRDDAAEIYHTASAICERLVGEQADELAVEKADVIWNAAASSLTANGRHADALRWATLAAESADQASTSSRTGDTLLAIAAGALDSDDKLTAGKAYRLAVEMFSNHASRQAGPDIATARLGYAWTLVMAANDSGSPEHIQKSLDAVQKFLDHHPDHSDAPSALLLKISCQTRLDDEEGVEKTRAALLNKHPRSSATCEVVKTACGSDGELSEQLRTYLIEQHDYVLMSPLVAGDLSILQAGLMAAASAGAPDAEVAYATALSLIDEHGKVATETLHQLHTDGHDAAAQRIAMGWLTARDESQRSPDSLSARMQTKSGKLVTGGVREAACRWAGRTGQWSMLAMAAEEEPGLYERQNTEAAKQETVARGRTLHVKRLFAEALLQNGKTARSLKLWEHIVDDDGADDFATLLRLAETATEVGDIPQAKTRIAAARAAAMQSDRDGDGAGSVAMTDLLSASLEIRELRFDRGRALLEQIVRSGRAESDLRGRAQWMIGETFFMQENFHEAITAYRQVEGIGDCDQWTAAALVQAGKSFEQLGRTREATICYSALVSRFGDSPHANGARRRLAAMTTDGTSSPGTLRR</sequence>
<comment type="caution">
    <text evidence="1">The sequence shown here is derived from an EMBL/GenBank/DDBJ whole genome shotgun (WGS) entry which is preliminary data.</text>
</comment>
<name>A0A5C5YE47_9BACT</name>
<dbReference type="InterPro" id="IPR019734">
    <property type="entry name" value="TPR_rpt"/>
</dbReference>
<organism evidence="1 2">
    <name type="scientific">Allorhodopirellula solitaria</name>
    <dbReference type="NCBI Taxonomy" id="2527987"/>
    <lineage>
        <taxon>Bacteria</taxon>
        <taxon>Pseudomonadati</taxon>
        <taxon>Planctomycetota</taxon>
        <taxon>Planctomycetia</taxon>
        <taxon>Pirellulales</taxon>
        <taxon>Pirellulaceae</taxon>
        <taxon>Allorhodopirellula</taxon>
    </lineage>
</organism>
<gene>
    <name evidence="1" type="ORF">CA85_09110</name>
</gene>
<dbReference type="InterPro" id="IPR011990">
    <property type="entry name" value="TPR-like_helical_dom_sf"/>
</dbReference>
<dbReference type="AlphaFoldDB" id="A0A5C5YE47"/>